<keyword evidence="5 6" id="KW-0472">Membrane</keyword>
<keyword evidence="3 6" id="KW-0812">Transmembrane</keyword>
<feature type="transmembrane region" description="Helical" evidence="6">
    <location>
        <begin position="287"/>
        <end position="308"/>
    </location>
</feature>
<dbReference type="InterPro" id="IPR013525">
    <property type="entry name" value="ABC2_TM"/>
</dbReference>
<reference evidence="8" key="1">
    <citation type="journal article" date="2015" name="Genome Announc.">
        <title>Draft Genome Sequence of Bacteroidales Strain TBC1, a Novel Isolate from a Methanogenic Wastewater Treatment System.</title>
        <authorList>
            <person name="Tourlousse D.M."/>
            <person name="Matsuura N."/>
            <person name="Sun L."/>
            <person name="Toyonaga M."/>
            <person name="Kuroda K."/>
            <person name="Ohashi A."/>
            <person name="Cruz R."/>
            <person name="Yamaguchi T."/>
            <person name="Sekiguchi Y."/>
        </authorList>
    </citation>
    <scope>NUCLEOTIDE SEQUENCE [LARGE SCALE GENOMIC DNA]</scope>
    <source>
        <strain evidence="8">TBC1</strain>
    </source>
</reference>
<dbReference type="InterPro" id="IPR051449">
    <property type="entry name" value="ABC-2_transporter_component"/>
</dbReference>
<feature type="transmembrane region" description="Helical" evidence="6">
    <location>
        <begin position="375"/>
        <end position="393"/>
    </location>
</feature>
<evidence type="ECO:0000313" key="9">
    <source>
        <dbReference type="Proteomes" id="UP000053091"/>
    </source>
</evidence>
<evidence type="ECO:0000313" key="8">
    <source>
        <dbReference type="EMBL" id="GAP42123.1"/>
    </source>
</evidence>
<dbReference type="Proteomes" id="UP000053091">
    <property type="component" value="Unassembled WGS sequence"/>
</dbReference>
<organism evidence="8">
    <name type="scientific">Lentimicrobium saccharophilum</name>
    <dbReference type="NCBI Taxonomy" id="1678841"/>
    <lineage>
        <taxon>Bacteria</taxon>
        <taxon>Pseudomonadati</taxon>
        <taxon>Bacteroidota</taxon>
        <taxon>Bacteroidia</taxon>
        <taxon>Bacteroidales</taxon>
        <taxon>Lentimicrobiaceae</taxon>
        <taxon>Lentimicrobium</taxon>
    </lineage>
</organism>
<dbReference type="GO" id="GO:0140359">
    <property type="term" value="F:ABC-type transporter activity"/>
    <property type="evidence" value="ECO:0007669"/>
    <property type="project" value="InterPro"/>
</dbReference>
<sequence length="418" mass="46537">MKKIISKTFKRFKSAVSNTALIFQRELLILLSDLGVTILLLIVPVVYPFLYSLIYYPEVVRDLPVAVVDLSRTADSRAFIRKLNATPDLDIRYECISMEEAAGKFRKRENRGIILIPETYSSDLALGRQAVVSLYADMEFFLYYKAMVMGAGLVSIEEGNDIQVKRLLNAGLSERQAEVFSNPFVISGNAIANPAGGFASYGIPAALMLIIQQTLVLAIGIMAGTARERHKLGTLIPCDLRRMGTFRMVLGKSAAYFLIYALMCFYMLGAIPAWFGYPDQAGFSQLVALMVPYLLSAIFFGLSLSVFFKNRETPMLLYLFLSFPLLFLSGIIWPLSNMSPVWQVVRSIFPSSHAMLGYIKMNSLGAGISETGHEIAMLWILTAFYFVTACLVYKTQITKVKKLVLNAGHQHNSLVTAL</sequence>
<accession>A0A0S7BU75</accession>
<dbReference type="AlphaFoldDB" id="A0A0S7BU75"/>
<evidence type="ECO:0000256" key="3">
    <source>
        <dbReference type="ARBA" id="ARBA00022692"/>
    </source>
</evidence>
<evidence type="ECO:0000256" key="1">
    <source>
        <dbReference type="ARBA" id="ARBA00004651"/>
    </source>
</evidence>
<protein>
    <submittedName>
        <fullName evidence="8">ABC-type multidrug transport system, permease component</fullName>
    </submittedName>
</protein>
<evidence type="ECO:0000259" key="7">
    <source>
        <dbReference type="Pfam" id="PF12698"/>
    </source>
</evidence>
<proteinExistence type="predicted"/>
<feature type="transmembrane region" description="Helical" evidence="6">
    <location>
        <begin position="27"/>
        <end position="50"/>
    </location>
</feature>
<keyword evidence="4 6" id="KW-1133">Transmembrane helix</keyword>
<evidence type="ECO:0000256" key="6">
    <source>
        <dbReference type="SAM" id="Phobius"/>
    </source>
</evidence>
<dbReference type="STRING" id="1678841.TBC1_11252"/>
<evidence type="ECO:0000256" key="4">
    <source>
        <dbReference type="ARBA" id="ARBA00022989"/>
    </source>
</evidence>
<evidence type="ECO:0000256" key="2">
    <source>
        <dbReference type="ARBA" id="ARBA00022475"/>
    </source>
</evidence>
<dbReference type="Gene3D" id="3.40.1710.10">
    <property type="entry name" value="abc type-2 transporter like domain"/>
    <property type="match status" value="1"/>
</dbReference>
<gene>
    <name evidence="8" type="ORF">TBC1_11252</name>
</gene>
<dbReference type="PANTHER" id="PTHR30294:SF46">
    <property type="entry name" value="ABC TRANSPORTER PERMEASE"/>
    <property type="match status" value="1"/>
</dbReference>
<dbReference type="Pfam" id="PF12698">
    <property type="entry name" value="ABC2_membrane_3"/>
    <property type="match status" value="1"/>
</dbReference>
<dbReference type="RefSeq" id="WP_062037351.1">
    <property type="nucleotide sequence ID" value="NZ_DF968182.1"/>
</dbReference>
<dbReference type="EMBL" id="DF968182">
    <property type="protein sequence ID" value="GAP42123.1"/>
    <property type="molecule type" value="Genomic_DNA"/>
</dbReference>
<name>A0A0S7BU75_9BACT</name>
<keyword evidence="2" id="KW-1003">Cell membrane</keyword>
<feature type="transmembrane region" description="Helical" evidence="6">
    <location>
        <begin position="315"/>
        <end position="335"/>
    </location>
</feature>
<feature type="transmembrane region" description="Helical" evidence="6">
    <location>
        <begin position="201"/>
        <end position="223"/>
    </location>
</feature>
<comment type="subcellular location">
    <subcellularLocation>
        <location evidence="1">Cell membrane</location>
        <topology evidence="1">Multi-pass membrane protein</topology>
    </subcellularLocation>
</comment>
<dbReference type="PANTHER" id="PTHR30294">
    <property type="entry name" value="MEMBRANE COMPONENT OF ABC TRANSPORTER YHHJ-RELATED"/>
    <property type="match status" value="1"/>
</dbReference>
<feature type="transmembrane region" description="Helical" evidence="6">
    <location>
        <begin position="254"/>
        <end position="275"/>
    </location>
</feature>
<dbReference type="OrthoDB" id="9811522at2"/>
<feature type="domain" description="ABC-2 type transporter transmembrane" evidence="7">
    <location>
        <begin position="38"/>
        <end position="390"/>
    </location>
</feature>
<evidence type="ECO:0000256" key="5">
    <source>
        <dbReference type="ARBA" id="ARBA00023136"/>
    </source>
</evidence>
<keyword evidence="9" id="KW-1185">Reference proteome</keyword>
<dbReference type="GO" id="GO:0005886">
    <property type="term" value="C:plasma membrane"/>
    <property type="evidence" value="ECO:0007669"/>
    <property type="project" value="UniProtKB-SubCell"/>
</dbReference>